<feature type="transmembrane region" description="Helical" evidence="1">
    <location>
        <begin position="12"/>
        <end position="32"/>
    </location>
</feature>
<evidence type="ECO:0000313" key="2">
    <source>
        <dbReference type="EMBL" id="KKQ25509.1"/>
    </source>
</evidence>
<dbReference type="EMBL" id="LBSV01000007">
    <property type="protein sequence ID" value="KKQ25509.1"/>
    <property type="molecule type" value="Genomic_DNA"/>
</dbReference>
<keyword evidence="1" id="KW-0812">Transmembrane</keyword>
<keyword evidence="1" id="KW-1133">Transmembrane helix</keyword>
<evidence type="ECO:0000256" key="1">
    <source>
        <dbReference type="SAM" id="Phobius"/>
    </source>
</evidence>
<evidence type="ECO:0000313" key="3">
    <source>
        <dbReference type="Proteomes" id="UP000034917"/>
    </source>
</evidence>
<dbReference type="AlphaFoldDB" id="A0A0G0IMS5"/>
<proteinExistence type="predicted"/>
<comment type="caution">
    <text evidence="2">The sequence shown here is derived from an EMBL/GenBank/DDBJ whole genome shotgun (WGS) entry which is preliminary data.</text>
</comment>
<accession>A0A0G0IMS5</accession>
<reference evidence="2 3" key="1">
    <citation type="journal article" date="2015" name="Nature">
        <title>rRNA introns, odd ribosomes, and small enigmatic genomes across a large radiation of phyla.</title>
        <authorList>
            <person name="Brown C.T."/>
            <person name="Hug L.A."/>
            <person name="Thomas B.C."/>
            <person name="Sharon I."/>
            <person name="Castelle C.J."/>
            <person name="Singh A."/>
            <person name="Wilkins M.J."/>
            <person name="Williams K.H."/>
            <person name="Banfield J.F."/>
        </authorList>
    </citation>
    <scope>NUCLEOTIDE SEQUENCE [LARGE SCALE GENOMIC DNA]</scope>
</reference>
<keyword evidence="1" id="KW-0472">Membrane</keyword>
<gene>
    <name evidence="2" type="ORF">US40_C0007G0008</name>
</gene>
<name>A0A0G0IMS5_9BACT</name>
<dbReference type="Proteomes" id="UP000034917">
    <property type="component" value="Unassembled WGS sequence"/>
</dbReference>
<organism evidence="2 3">
    <name type="scientific">Candidatus Roizmanbacteria bacterium GW2011_GWC2_37_13</name>
    <dbReference type="NCBI Taxonomy" id="1618486"/>
    <lineage>
        <taxon>Bacteria</taxon>
        <taxon>Candidatus Roizmaniibacteriota</taxon>
    </lineage>
</organism>
<protein>
    <submittedName>
        <fullName evidence="2">Uncharacterized protein</fullName>
    </submittedName>
</protein>
<sequence>MKEDRICFNKTLTYLVLLIAAVVGAFYVISYSNTQKLGGTPKAGTPLLNKIRYPYLGTDNKVVNPNGVATWPAGGCEYRLRSYKEGSKTLSENAYTGFKSNGTILEENTDCYPYIYAQRDIRYNYIACGWGGFTYNEYCRGRVNTLGDVKYGGLFYSYAPPGGFGLEVYQQTSTLQTVAGQTGKWWVADGTIQSTSKMIILTKRTFEGFPAYLAGSNTAFTPAPVIKKCTYDTSVIKFADESPAVGEYYIDGVNTTTTVKKDEVKSVKQENGAINDKLTAIQCIPLADGAADVVSWKSNGGTASNDLNLQTCKDNAVKTYTVSFGGVPQIETIRAVCKYKTRSGTEVSVFYGDFIMNPDGTPTKTKCDCDETRDPVLTYPTFVERP</sequence>